<keyword evidence="3" id="KW-0378">Hydrolase</keyword>
<dbReference type="Pfam" id="PF13205">
    <property type="entry name" value="Big_5"/>
    <property type="match status" value="1"/>
</dbReference>
<proteinExistence type="predicted"/>
<accession>A0A1G9EV49</accession>
<keyword evidence="1" id="KW-0732">Signal</keyword>
<dbReference type="STRING" id="1075417.SAMN05421823_103594"/>
<name>A0A1G9EV49_9BACT</name>
<organism evidence="3 4">
    <name type="scientific">Catalinimonas alkaloidigena</name>
    <dbReference type="NCBI Taxonomy" id="1075417"/>
    <lineage>
        <taxon>Bacteria</taxon>
        <taxon>Pseudomonadati</taxon>
        <taxon>Bacteroidota</taxon>
        <taxon>Cytophagia</taxon>
        <taxon>Cytophagales</taxon>
        <taxon>Catalimonadaceae</taxon>
        <taxon>Catalinimonas</taxon>
    </lineage>
</organism>
<keyword evidence="3" id="KW-0645">Protease</keyword>
<dbReference type="InterPro" id="IPR013784">
    <property type="entry name" value="Carb-bd-like_fold"/>
</dbReference>
<feature type="domain" description="SbsA Ig-like" evidence="2">
    <location>
        <begin position="32"/>
        <end position="132"/>
    </location>
</feature>
<sequence>MGKQLSSILLILLLGLHCRCANVRAPEGGTRDTISPVLVKVIPENGSINYKGKQIILEFDENVSIVNPQQNVLITPFREGIKFDYKVKRNRIQLEFEEDFPANTTTTLNFGESIEDITEKNKAKNVRIAFSTGDYLDSLSISGTVLSPLTQLPVEEASVLLYDAQDTLTIQEDKPLYYAVTDEEGEFVISNLAPGEYKIYALVEKNNNLIYDNVDEQIGFLPDSIPLISDTSGIVLYSIASNDDTLRLKRVRNEKVNVTLETNKPFAKVSLFAESTGKELPFTTEANSKIRLYKETDYVDSLRIRVQAEDSIGSILDTIVKVNLSLPVPEEVKVDTVKQAAKASPIVGTDANQWELQLPLPLRQTSSDSLAFFLYQDSTVTSLNVDSILFGRTKLKITLPTTRAYGLLIPAGTLSYINGQTNRKDSLTLKRASSEEVAIARGKVNMPAENIIVELVNDRGEVVRQSLYQSDFTFDNVRPGTYQLRAIVDKNQNGKWDKGSFARKILPEEVHYYTNAQGDRTITLKANWEVRDLTWGW</sequence>
<evidence type="ECO:0000313" key="3">
    <source>
        <dbReference type="EMBL" id="SDK80004.1"/>
    </source>
</evidence>
<dbReference type="GO" id="GO:0030246">
    <property type="term" value="F:carbohydrate binding"/>
    <property type="evidence" value="ECO:0007669"/>
    <property type="project" value="InterPro"/>
</dbReference>
<evidence type="ECO:0000313" key="4">
    <source>
        <dbReference type="Proteomes" id="UP000198510"/>
    </source>
</evidence>
<dbReference type="EMBL" id="FNFO01000003">
    <property type="protein sequence ID" value="SDK80004.1"/>
    <property type="molecule type" value="Genomic_DNA"/>
</dbReference>
<dbReference type="InterPro" id="IPR032812">
    <property type="entry name" value="SbsA_Ig"/>
</dbReference>
<dbReference type="SUPFAM" id="SSF49452">
    <property type="entry name" value="Starch-binding domain-like"/>
    <property type="match status" value="1"/>
</dbReference>
<protein>
    <submittedName>
        <fullName evidence="3">Carboxypeptidase regulatory-like domain-containing protein</fullName>
    </submittedName>
</protein>
<dbReference type="AlphaFoldDB" id="A0A1G9EV49"/>
<evidence type="ECO:0000259" key="2">
    <source>
        <dbReference type="Pfam" id="PF13205"/>
    </source>
</evidence>
<dbReference type="OrthoDB" id="9809989at2"/>
<reference evidence="3 4" key="1">
    <citation type="submission" date="2016-10" db="EMBL/GenBank/DDBJ databases">
        <authorList>
            <person name="de Groot N.N."/>
        </authorList>
    </citation>
    <scope>NUCLEOTIDE SEQUENCE [LARGE SCALE GENOMIC DNA]</scope>
    <source>
        <strain evidence="3 4">DSM 25186</strain>
    </source>
</reference>
<dbReference type="Pfam" id="PF13620">
    <property type="entry name" value="CarboxypepD_reg"/>
    <property type="match status" value="1"/>
</dbReference>
<gene>
    <name evidence="3" type="ORF">SAMN05421823_103594</name>
</gene>
<dbReference type="Gene3D" id="2.60.40.1120">
    <property type="entry name" value="Carboxypeptidase-like, regulatory domain"/>
    <property type="match status" value="1"/>
</dbReference>
<keyword evidence="3" id="KW-0121">Carboxypeptidase</keyword>
<dbReference type="Proteomes" id="UP000198510">
    <property type="component" value="Unassembled WGS sequence"/>
</dbReference>
<dbReference type="RefSeq" id="WP_089681587.1">
    <property type="nucleotide sequence ID" value="NZ_FNFO01000003.1"/>
</dbReference>
<evidence type="ECO:0000256" key="1">
    <source>
        <dbReference type="ARBA" id="ARBA00022729"/>
    </source>
</evidence>
<keyword evidence="4" id="KW-1185">Reference proteome</keyword>
<dbReference type="GO" id="GO:0004180">
    <property type="term" value="F:carboxypeptidase activity"/>
    <property type="evidence" value="ECO:0007669"/>
    <property type="project" value="UniProtKB-KW"/>
</dbReference>